<dbReference type="Proteomes" id="UP000319210">
    <property type="component" value="Unassembled WGS sequence"/>
</dbReference>
<comment type="caution">
    <text evidence="2">The sequence shown here is derived from an EMBL/GenBank/DDBJ whole genome shotgun (WGS) entry which is preliminary data.</text>
</comment>
<evidence type="ECO:0000313" key="3">
    <source>
        <dbReference type="Proteomes" id="UP000319210"/>
    </source>
</evidence>
<evidence type="ECO:0000256" key="1">
    <source>
        <dbReference type="SAM" id="MobiDB-lite"/>
    </source>
</evidence>
<keyword evidence="3" id="KW-1185">Reference proteome</keyword>
<gene>
    <name evidence="2" type="ORF">SCA03_39090</name>
</gene>
<reference evidence="2 3" key="1">
    <citation type="submission" date="2019-06" db="EMBL/GenBank/DDBJ databases">
        <title>Whole genome shotgun sequence of Streptomyces cacaoi subsp. cacaoi NBRC 12748.</title>
        <authorList>
            <person name="Hosoyama A."/>
            <person name="Uohara A."/>
            <person name="Ohji S."/>
            <person name="Ichikawa N."/>
        </authorList>
    </citation>
    <scope>NUCLEOTIDE SEQUENCE [LARGE SCALE GENOMIC DNA]</scope>
    <source>
        <strain evidence="2 3">NBRC 12748</strain>
    </source>
</reference>
<dbReference type="AlphaFoldDB" id="A0A4Y3R3R9"/>
<proteinExistence type="predicted"/>
<feature type="region of interest" description="Disordered" evidence="1">
    <location>
        <begin position="1"/>
        <end position="33"/>
    </location>
</feature>
<feature type="compositionally biased region" description="Basic and acidic residues" evidence="1">
    <location>
        <begin position="14"/>
        <end position="27"/>
    </location>
</feature>
<organism evidence="2 3">
    <name type="scientific">Streptomyces cacaoi</name>
    <dbReference type="NCBI Taxonomy" id="1898"/>
    <lineage>
        <taxon>Bacteria</taxon>
        <taxon>Bacillati</taxon>
        <taxon>Actinomycetota</taxon>
        <taxon>Actinomycetes</taxon>
        <taxon>Kitasatosporales</taxon>
        <taxon>Streptomycetaceae</taxon>
        <taxon>Streptomyces</taxon>
    </lineage>
</organism>
<dbReference type="OrthoDB" id="4294801at2"/>
<sequence>MSEKAEINKPLPKMSKEEAESRARDVTHSMARSAQVEIDEKTVKPNYTKCVGKNDEVSDDGRFVLQYDARAPLDGAQHERAVRRIRAALERRGYDIGTHQVAKGPDATVTLTAKGPTKRFTVAVDGFRKRDEMVLTVMTPCLLPHGRQQQQH</sequence>
<evidence type="ECO:0000313" key="2">
    <source>
        <dbReference type="EMBL" id="GEB51358.1"/>
    </source>
</evidence>
<dbReference type="RefSeq" id="WP_086814408.1">
    <property type="nucleotide sequence ID" value="NZ_BJMM01000020.1"/>
</dbReference>
<name>A0A4Y3R3R9_STRCI</name>
<dbReference type="EMBL" id="BJMM01000020">
    <property type="protein sequence ID" value="GEB51358.1"/>
    <property type="molecule type" value="Genomic_DNA"/>
</dbReference>
<protein>
    <submittedName>
        <fullName evidence="2">Uncharacterized protein</fullName>
    </submittedName>
</protein>
<accession>A0A4Y3R3R9</accession>